<sequence>MKKQIIFAESVESHKNVSLLTK</sequence>
<name>A0A381RGB4_9ZZZZ</name>
<gene>
    <name evidence="1" type="ORF">METZ01_LOCUS41087</name>
</gene>
<dbReference type="AlphaFoldDB" id="A0A381RGB4"/>
<organism evidence="1">
    <name type="scientific">marine metagenome</name>
    <dbReference type="NCBI Taxonomy" id="408172"/>
    <lineage>
        <taxon>unclassified sequences</taxon>
        <taxon>metagenomes</taxon>
        <taxon>ecological metagenomes</taxon>
    </lineage>
</organism>
<dbReference type="EMBL" id="UINC01001760">
    <property type="protein sequence ID" value="SUZ88233.1"/>
    <property type="molecule type" value="Genomic_DNA"/>
</dbReference>
<reference evidence="1" key="1">
    <citation type="submission" date="2018-05" db="EMBL/GenBank/DDBJ databases">
        <authorList>
            <person name="Lanie J.A."/>
            <person name="Ng W.-L."/>
            <person name="Kazmierczak K.M."/>
            <person name="Andrzejewski T.M."/>
            <person name="Davidsen T.M."/>
            <person name="Wayne K.J."/>
            <person name="Tettelin H."/>
            <person name="Glass J.I."/>
            <person name="Rusch D."/>
            <person name="Podicherti R."/>
            <person name="Tsui H.-C.T."/>
            <person name="Winkler M.E."/>
        </authorList>
    </citation>
    <scope>NUCLEOTIDE SEQUENCE</scope>
</reference>
<protein>
    <submittedName>
        <fullName evidence="1">Uncharacterized protein</fullName>
    </submittedName>
</protein>
<evidence type="ECO:0000313" key="1">
    <source>
        <dbReference type="EMBL" id="SUZ88233.1"/>
    </source>
</evidence>
<proteinExistence type="predicted"/>
<accession>A0A381RGB4</accession>